<feature type="chain" id="PRO_5021473702" description="LysM domain-containing protein" evidence="2">
    <location>
        <begin position="20"/>
        <end position="243"/>
    </location>
</feature>
<dbReference type="Gene3D" id="3.10.350.10">
    <property type="entry name" value="LysM domain"/>
    <property type="match status" value="1"/>
</dbReference>
<evidence type="ECO:0000256" key="1">
    <source>
        <dbReference type="SAM" id="MobiDB-lite"/>
    </source>
</evidence>
<dbReference type="AlphaFoldDB" id="A0A4Z1JEE8"/>
<gene>
    <name evidence="4" type="ORF">BOTNAR_0006g00690</name>
</gene>
<evidence type="ECO:0000313" key="4">
    <source>
        <dbReference type="EMBL" id="TGO69880.1"/>
    </source>
</evidence>
<name>A0A4Z1JEE8_9HELO</name>
<organism evidence="4 5">
    <name type="scientific">Botryotinia narcissicola</name>
    <dbReference type="NCBI Taxonomy" id="278944"/>
    <lineage>
        <taxon>Eukaryota</taxon>
        <taxon>Fungi</taxon>
        <taxon>Dikarya</taxon>
        <taxon>Ascomycota</taxon>
        <taxon>Pezizomycotina</taxon>
        <taxon>Leotiomycetes</taxon>
        <taxon>Helotiales</taxon>
        <taxon>Sclerotiniaceae</taxon>
        <taxon>Botryotinia</taxon>
    </lineage>
</organism>
<dbReference type="InterPro" id="IPR036779">
    <property type="entry name" value="LysM_dom_sf"/>
</dbReference>
<sequence>MQYSFTALTLAVLATAIHASPIQLETRDIMAIADPNAANTTMAAPPAPLSGAPAPPTPADAANVTMPAPPAPPAGGPAGGPAPPAPDAKANGTRPAPPAPPAGGPAPPADAANTTKPAPPAPPAGGPAPPAPGSATNTTAPATEARDLTSFSITDTPQANTTSSANTTTITATVTDPTTNTTGTVFPGTAANCTTFFIVSMGDTCDIVDTKNGITLDTLRKLNTEIDAGCANLSVGQALCVKA</sequence>
<feature type="compositionally biased region" description="Pro residues" evidence="1">
    <location>
        <begin position="95"/>
        <end position="108"/>
    </location>
</feature>
<dbReference type="InterPro" id="IPR018392">
    <property type="entry name" value="LysM"/>
</dbReference>
<dbReference type="SUPFAM" id="SSF54106">
    <property type="entry name" value="LysM domain"/>
    <property type="match status" value="1"/>
</dbReference>
<dbReference type="PROSITE" id="PS51782">
    <property type="entry name" value="LYSM"/>
    <property type="match status" value="1"/>
</dbReference>
<dbReference type="OrthoDB" id="5985073at2759"/>
<feature type="compositionally biased region" description="Pro residues" evidence="1">
    <location>
        <begin position="45"/>
        <end position="58"/>
    </location>
</feature>
<evidence type="ECO:0000259" key="3">
    <source>
        <dbReference type="PROSITE" id="PS51782"/>
    </source>
</evidence>
<feature type="domain" description="LysM" evidence="3">
    <location>
        <begin position="195"/>
        <end position="241"/>
    </location>
</feature>
<keyword evidence="2" id="KW-0732">Signal</keyword>
<dbReference type="EMBL" id="PQXJ01000006">
    <property type="protein sequence ID" value="TGO69880.1"/>
    <property type="molecule type" value="Genomic_DNA"/>
</dbReference>
<dbReference type="STRING" id="278944.A0A4Z1JEE8"/>
<accession>A0A4Z1JEE8</accession>
<feature type="compositionally biased region" description="Pro residues" evidence="1">
    <location>
        <begin position="67"/>
        <end position="86"/>
    </location>
</feature>
<dbReference type="Pfam" id="PF01476">
    <property type="entry name" value="LysM"/>
    <property type="match status" value="1"/>
</dbReference>
<feature type="signal peptide" evidence="2">
    <location>
        <begin position="1"/>
        <end position="19"/>
    </location>
</feature>
<evidence type="ECO:0000313" key="5">
    <source>
        <dbReference type="Proteomes" id="UP000297452"/>
    </source>
</evidence>
<dbReference type="Proteomes" id="UP000297452">
    <property type="component" value="Unassembled WGS sequence"/>
</dbReference>
<reference evidence="4 5" key="1">
    <citation type="submission" date="2017-12" db="EMBL/GenBank/DDBJ databases">
        <title>Comparative genomics of Botrytis spp.</title>
        <authorList>
            <person name="Valero-Jimenez C.A."/>
            <person name="Tapia P."/>
            <person name="Veloso J."/>
            <person name="Silva-Moreno E."/>
            <person name="Staats M."/>
            <person name="Valdes J.H."/>
            <person name="Van Kan J.A.L."/>
        </authorList>
    </citation>
    <scope>NUCLEOTIDE SEQUENCE [LARGE SCALE GENOMIC DNA]</scope>
    <source>
        <strain evidence="4 5">MUCL2120</strain>
    </source>
</reference>
<feature type="region of interest" description="Disordered" evidence="1">
    <location>
        <begin position="42"/>
        <end position="140"/>
    </location>
</feature>
<proteinExistence type="predicted"/>
<keyword evidence="5" id="KW-1185">Reference proteome</keyword>
<evidence type="ECO:0000256" key="2">
    <source>
        <dbReference type="SAM" id="SignalP"/>
    </source>
</evidence>
<dbReference type="CDD" id="cd00118">
    <property type="entry name" value="LysM"/>
    <property type="match status" value="1"/>
</dbReference>
<protein>
    <recommendedName>
        <fullName evidence="3">LysM domain-containing protein</fullName>
    </recommendedName>
</protein>
<comment type="caution">
    <text evidence="4">The sequence shown here is derived from an EMBL/GenBank/DDBJ whole genome shotgun (WGS) entry which is preliminary data.</text>
</comment>
<feature type="compositionally biased region" description="Pro residues" evidence="1">
    <location>
        <begin position="117"/>
        <end position="132"/>
    </location>
</feature>